<dbReference type="OrthoDB" id="197869at2"/>
<sequence length="389" mass="43817">MKKTIMAWAIASLAAGSAAAIDLAEDGSLRLTGFYNLTAGKVLSGSAQGSSAPWSYQQWQCPCTMQGWEYTSVYQKSEGWQVDQESLVGVQIKKEFSPTLSATAQLVARARNPNHGSRPTLDWAYLTWQPSADSAWTFQAGQFRIPLYYYSDYLYIGYAYPWVRPAPDVYGWPIYAYQGANASYRTQLGASDWAATFHVWGGEYTQKNDAYDTLIYYTTPTHESWKNIVGGSVTANNGVVDVRAMTMWYKASTWQDAPGGGRTMLVDGQGTRIMGLSANMDYKNWLIKSEVDRYEQVDAAKGINNIYKYALVGVGYQYGAWTPMVTFSRYRTVTEPIEGRNTQYLSLRWDFRKNTALKLQYDVSKDKSHYSYPFFGDSKLLSVSLQGIF</sequence>
<protein>
    <recommendedName>
        <fullName evidence="4">Porin</fullName>
    </recommendedName>
</protein>
<evidence type="ECO:0008006" key="4">
    <source>
        <dbReference type="Google" id="ProtNLM"/>
    </source>
</evidence>
<gene>
    <name evidence="2" type="ORF">SAMN02982985_00104</name>
</gene>
<proteinExistence type="predicted"/>
<evidence type="ECO:0000256" key="1">
    <source>
        <dbReference type="SAM" id="SignalP"/>
    </source>
</evidence>
<dbReference type="RefSeq" id="WP_093382175.1">
    <property type="nucleotide sequence ID" value="NZ_FOTW01000004.1"/>
</dbReference>
<evidence type="ECO:0000313" key="2">
    <source>
        <dbReference type="EMBL" id="SFL43340.1"/>
    </source>
</evidence>
<keyword evidence="1" id="KW-0732">Signal</keyword>
<feature type="signal peptide" evidence="1">
    <location>
        <begin position="1"/>
        <end position="20"/>
    </location>
</feature>
<dbReference type="Proteomes" id="UP000199470">
    <property type="component" value="Unassembled WGS sequence"/>
</dbReference>
<dbReference type="STRING" id="758825.SAMN02982985_00104"/>
<dbReference type="SUPFAM" id="SSF56935">
    <property type="entry name" value="Porins"/>
    <property type="match status" value="1"/>
</dbReference>
<accession>A0A1I4HNM3</accession>
<dbReference type="EMBL" id="FOTW01000004">
    <property type="protein sequence ID" value="SFL43340.1"/>
    <property type="molecule type" value="Genomic_DNA"/>
</dbReference>
<feature type="chain" id="PRO_5011693496" description="Porin" evidence="1">
    <location>
        <begin position="21"/>
        <end position="389"/>
    </location>
</feature>
<keyword evidence="3" id="KW-1185">Reference proteome</keyword>
<reference evidence="2 3" key="1">
    <citation type="submission" date="2016-10" db="EMBL/GenBank/DDBJ databases">
        <authorList>
            <person name="de Groot N.N."/>
        </authorList>
    </citation>
    <scope>NUCLEOTIDE SEQUENCE [LARGE SCALE GENOMIC DNA]</scope>
    <source>
        <strain evidence="2 3">ATCC 43154</strain>
    </source>
</reference>
<organism evidence="2 3">
    <name type="scientific">Rugamonas rubra</name>
    <dbReference type="NCBI Taxonomy" id="758825"/>
    <lineage>
        <taxon>Bacteria</taxon>
        <taxon>Pseudomonadati</taxon>
        <taxon>Pseudomonadota</taxon>
        <taxon>Betaproteobacteria</taxon>
        <taxon>Burkholderiales</taxon>
        <taxon>Oxalobacteraceae</taxon>
        <taxon>Telluria group</taxon>
        <taxon>Rugamonas</taxon>
    </lineage>
</organism>
<evidence type="ECO:0000313" key="3">
    <source>
        <dbReference type="Proteomes" id="UP000199470"/>
    </source>
</evidence>
<dbReference type="AlphaFoldDB" id="A0A1I4HNM3"/>
<name>A0A1I4HNM3_9BURK</name>